<dbReference type="PANTHER" id="PTHR14239">
    <property type="entry name" value="DUDULIN-RELATED"/>
    <property type="match status" value="1"/>
</dbReference>
<sequence>MKIGVLGSGSIGGTLAKRFSASSHTVKVANSRGPDTIDADVLSTGARAVTKEEAVADVDVLILSIPFIRIPDLAPLLAKLPAETVVIDTSNYIPARDDRIEAIENGQPDSVWVTEKLGRPIAKAWNTIYSATLKEAGRPVGDPERIDAPVAADRERDRDVTMALVEESGFDAYDAGTIAEKAIHKPHLLTAEPLVYSGAVGVQFHGSSAS</sequence>
<dbReference type="SUPFAM" id="SSF51735">
    <property type="entry name" value="NAD(P)-binding Rossmann-fold domains"/>
    <property type="match status" value="1"/>
</dbReference>
<dbReference type="GO" id="GO:0015677">
    <property type="term" value="P:copper ion import"/>
    <property type="evidence" value="ECO:0007669"/>
    <property type="project" value="TreeGrafter"/>
</dbReference>
<dbReference type="InterPro" id="IPR028939">
    <property type="entry name" value="P5C_Rdtase_cat_N"/>
</dbReference>
<keyword evidence="1" id="KW-0560">Oxidoreductase</keyword>
<dbReference type="GO" id="GO:0052851">
    <property type="term" value="F:ferric-chelate reductase (NADPH) activity"/>
    <property type="evidence" value="ECO:0007669"/>
    <property type="project" value="TreeGrafter"/>
</dbReference>
<protein>
    <submittedName>
        <fullName evidence="3">NAD(P)-binding domain-containing protein</fullName>
    </submittedName>
</protein>
<keyword evidence="3" id="KW-0614">Plasmid</keyword>
<dbReference type="RefSeq" id="WP_198868283.1">
    <property type="nucleotide sequence ID" value="NZ_CP066313.1"/>
</dbReference>
<dbReference type="InterPro" id="IPR036291">
    <property type="entry name" value="NAD(P)-bd_dom_sf"/>
</dbReference>
<geneLocation type="plasmid" evidence="3 4">
    <name>unnamed3</name>
</geneLocation>
<proteinExistence type="predicted"/>
<dbReference type="EMBL" id="CP066313">
    <property type="protein sequence ID" value="QQE91362.1"/>
    <property type="molecule type" value="Genomic_DNA"/>
</dbReference>
<evidence type="ECO:0000313" key="4">
    <source>
        <dbReference type="Proteomes" id="UP000596192"/>
    </source>
</evidence>
<dbReference type="InterPro" id="IPR051267">
    <property type="entry name" value="STEAP_metalloreductase"/>
</dbReference>
<organism evidence="3 4">
    <name type="scientific">Azotobacter chroococcum</name>
    <dbReference type="NCBI Taxonomy" id="353"/>
    <lineage>
        <taxon>Bacteria</taxon>
        <taxon>Pseudomonadati</taxon>
        <taxon>Pseudomonadota</taxon>
        <taxon>Gammaproteobacteria</taxon>
        <taxon>Pseudomonadales</taxon>
        <taxon>Pseudomonadaceae</taxon>
        <taxon>Azotobacter</taxon>
    </lineage>
</organism>
<dbReference type="PANTHER" id="PTHR14239:SF0">
    <property type="entry name" value="F420-DEPENDENT NADP REDUCTASE"/>
    <property type="match status" value="1"/>
</dbReference>
<reference evidence="3 4" key="1">
    <citation type="submission" date="2020-12" db="EMBL/GenBank/DDBJ databases">
        <title>Genomic Analysis and Response surface optimization of nitrogen-fixing conditions for A. chroococcum strain HR1, Isolation from rhizosphere soil.</title>
        <authorList>
            <person name="Li J."/>
            <person name="Yang H."/>
            <person name="Liu H."/>
            <person name="Wang C."/>
            <person name="Tian Y."/>
            <person name="Lu X.Y."/>
        </authorList>
    </citation>
    <scope>NUCLEOTIDE SEQUENCE [LARGE SCALE GENOMIC DNA]</scope>
    <source>
        <strain evidence="3 4">HR1</strain>
        <plasmid evidence="3 4">unnamed3</plasmid>
    </source>
</reference>
<gene>
    <name evidence="3" type="ORF">GKQ51_23955</name>
</gene>
<evidence type="ECO:0000313" key="3">
    <source>
        <dbReference type="EMBL" id="QQE91362.1"/>
    </source>
</evidence>
<feature type="domain" description="Pyrroline-5-carboxylate reductase catalytic N-terminal" evidence="2">
    <location>
        <begin position="2"/>
        <end position="92"/>
    </location>
</feature>
<dbReference type="Pfam" id="PF03807">
    <property type="entry name" value="F420_oxidored"/>
    <property type="match status" value="1"/>
</dbReference>
<name>A0AAQ0C191_9GAMM</name>
<accession>A0AAQ0C191</accession>
<dbReference type="AlphaFoldDB" id="A0AAQ0C191"/>
<dbReference type="GO" id="GO:0005886">
    <property type="term" value="C:plasma membrane"/>
    <property type="evidence" value="ECO:0007669"/>
    <property type="project" value="TreeGrafter"/>
</dbReference>
<dbReference type="Gene3D" id="3.40.50.720">
    <property type="entry name" value="NAD(P)-binding Rossmann-like Domain"/>
    <property type="match status" value="1"/>
</dbReference>
<dbReference type="GO" id="GO:0008823">
    <property type="term" value="F:cupric reductase (NADH) activity"/>
    <property type="evidence" value="ECO:0007669"/>
    <property type="project" value="TreeGrafter"/>
</dbReference>
<evidence type="ECO:0000259" key="2">
    <source>
        <dbReference type="Pfam" id="PF03807"/>
    </source>
</evidence>
<evidence type="ECO:0000256" key="1">
    <source>
        <dbReference type="ARBA" id="ARBA00023002"/>
    </source>
</evidence>
<dbReference type="Proteomes" id="UP000596192">
    <property type="component" value="Plasmid unnamed3"/>
</dbReference>